<keyword evidence="2" id="KW-1185">Reference proteome</keyword>
<sequence>MRAIWRNIGANQYDGRPDHPSLSDANARGLAEYVNRLPPSLKLSYDPSETARAQRDEKQGLLWKTAAAGHIAGNQRKRPEWELAEI</sequence>
<organism evidence="1 2">
    <name type="scientific">Cercophora samala</name>
    <dbReference type="NCBI Taxonomy" id="330535"/>
    <lineage>
        <taxon>Eukaryota</taxon>
        <taxon>Fungi</taxon>
        <taxon>Dikarya</taxon>
        <taxon>Ascomycota</taxon>
        <taxon>Pezizomycotina</taxon>
        <taxon>Sordariomycetes</taxon>
        <taxon>Sordariomycetidae</taxon>
        <taxon>Sordariales</taxon>
        <taxon>Lasiosphaeriaceae</taxon>
        <taxon>Cercophora</taxon>
    </lineage>
</organism>
<proteinExistence type="predicted"/>
<protein>
    <submittedName>
        <fullName evidence="1">Uncharacterized protein</fullName>
    </submittedName>
</protein>
<evidence type="ECO:0000313" key="1">
    <source>
        <dbReference type="EMBL" id="KAK0672132.1"/>
    </source>
</evidence>
<evidence type="ECO:0000313" key="2">
    <source>
        <dbReference type="Proteomes" id="UP001174997"/>
    </source>
</evidence>
<name>A0AA40DCY3_9PEZI</name>
<comment type="caution">
    <text evidence="1">The sequence shown here is derived from an EMBL/GenBank/DDBJ whole genome shotgun (WGS) entry which is preliminary data.</text>
</comment>
<dbReference type="EMBL" id="JAULSY010000015">
    <property type="protein sequence ID" value="KAK0672132.1"/>
    <property type="molecule type" value="Genomic_DNA"/>
</dbReference>
<gene>
    <name evidence="1" type="ORF">QBC41DRAFT_299867</name>
</gene>
<dbReference type="AlphaFoldDB" id="A0AA40DCY3"/>
<dbReference type="Proteomes" id="UP001174997">
    <property type="component" value="Unassembled WGS sequence"/>
</dbReference>
<accession>A0AA40DCY3</accession>
<reference evidence="1" key="1">
    <citation type="submission" date="2023-06" db="EMBL/GenBank/DDBJ databases">
        <title>Genome-scale phylogeny and comparative genomics of the fungal order Sordariales.</title>
        <authorList>
            <consortium name="Lawrence Berkeley National Laboratory"/>
            <person name="Hensen N."/>
            <person name="Bonometti L."/>
            <person name="Westerberg I."/>
            <person name="Brannstrom I.O."/>
            <person name="Guillou S."/>
            <person name="Cros-Aarteil S."/>
            <person name="Calhoun S."/>
            <person name="Haridas S."/>
            <person name="Kuo A."/>
            <person name="Mondo S."/>
            <person name="Pangilinan J."/>
            <person name="Riley R."/>
            <person name="Labutti K."/>
            <person name="Andreopoulos B."/>
            <person name="Lipzen A."/>
            <person name="Chen C."/>
            <person name="Yanf M."/>
            <person name="Daum C."/>
            <person name="Ng V."/>
            <person name="Clum A."/>
            <person name="Steindorff A."/>
            <person name="Ohm R."/>
            <person name="Martin F."/>
            <person name="Silar P."/>
            <person name="Natvig D."/>
            <person name="Lalanne C."/>
            <person name="Gautier V."/>
            <person name="Ament-Velasquez S.L."/>
            <person name="Kruys A."/>
            <person name="Hutchinson M.I."/>
            <person name="Powell A.J."/>
            <person name="Barry K."/>
            <person name="Miller A.N."/>
            <person name="Grigoriev I.V."/>
            <person name="Debuchy R."/>
            <person name="Gladieux P."/>
            <person name="Thoren M.H."/>
            <person name="Johannesson H."/>
        </authorList>
    </citation>
    <scope>NUCLEOTIDE SEQUENCE</scope>
    <source>
        <strain evidence="1">CBS 307.81</strain>
    </source>
</reference>